<feature type="region of interest" description="Disordered" evidence="1">
    <location>
        <begin position="219"/>
        <end position="276"/>
    </location>
</feature>
<feature type="compositionally biased region" description="Basic and acidic residues" evidence="1">
    <location>
        <begin position="299"/>
        <end position="317"/>
    </location>
</feature>
<feature type="compositionally biased region" description="Basic and acidic residues" evidence="1">
    <location>
        <begin position="266"/>
        <end position="276"/>
    </location>
</feature>
<protein>
    <submittedName>
        <fullName evidence="4">WASH complex subunit 2-like isoform X1</fullName>
    </submittedName>
</protein>
<gene>
    <name evidence="4" type="primary">LOC106466226</name>
</gene>
<feature type="region of interest" description="Disordered" evidence="1">
    <location>
        <begin position="525"/>
        <end position="559"/>
    </location>
</feature>
<feature type="region of interest" description="Disordered" evidence="1">
    <location>
        <begin position="647"/>
        <end position="723"/>
    </location>
</feature>
<feature type="compositionally biased region" description="Basic residues" evidence="1">
    <location>
        <begin position="408"/>
        <end position="419"/>
    </location>
</feature>
<feature type="compositionally biased region" description="Polar residues" evidence="1">
    <location>
        <begin position="483"/>
        <end position="492"/>
    </location>
</feature>
<evidence type="ECO:0000313" key="3">
    <source>
        <dbReference type="Proteomes" id="UP000694941"/>
    </source>
</evidence>
<feature type="region of interest" description="Disordered" evidence="1">
    <location>
        <begin position="388"/>
        <end position="422"/>
    </location>
</feature>
<feature type="compositionally biased region" description="Basic and acidic residues" evidence="1">
    <location>
        <begin position="229"/>
        <end position="255"/>
    </location>
</feature>
<dbReference type="Pfam" id="PF15255">
    <property type="entry name" value="CAP-ZIP_m"/>
    <property type="match status" value="1"/>
</dbReference>
<evidence type="ECO:0000259" key="2">
    <source>
        <dbReference type="Pfam" id="PF15255"/>
    </source>
</evidence>
<name>A0ABM1BH72_LIMPO</name>
<evidence type="ECO:0000256" key="1">
    <source>
        <dbReference type="SAM" id="MobiDB-lite"/>
    </source>
</evidence>
<dbReference type="RefSeq" id="XP_013781930.1">
    <property type="nucleotide sequence ID" value="XM_013926476.2"/>
</dbReference>
<feature type="region of interest" description="Disordered" evidence="1">
    <location>
        <begin position="299"/>
        <end position="355"/>
    </location>
</feature>
<dbReference type="Proteomes" id="UP000694941">
    <property type="component" value="Unplaced"/>
</dbReference>
<feature type="region of interest" description="Disordered" evidence="1">
    <location>
        <begin position="1118"/>
        <end position="1137"/>
    </location>
</feature>
<reference evidence="4" key="1">
    <citation type="submission" date="2025-08" db="UniProtKB">
        <authorList>
            <consortium name="RefSeq"/>
        </authorList>
    </citation>
    <scope>IDENTIFICATION</scope>
    <source>
        <tissue evidence="4">Muscle</tissue>
    </source>
</reference>
<feature type="compositionally biased region" description="Acidic residues" evidence="1">
    <location>
        <begin position="686"/>
        <end position="695"/>
    </location>
</feature>
<dbReference type="GeneID" id="106466226"/>
<dbReference type="InterPro" id="IPR029341">
    <property type="entry name" value="FAM21/CAPZIP"/>
</dbReference>
<proteinExistence type="predicted"/>
<feature type="compositionally biased region" description="Acidic residues" evidence="1">
    <location>
        <begin position="219"/>
        <end position="228"/>
    </location>
</feature>
<feature type="compositionally biased region" description="Polar residues" evidence="1">
    <location>
        <begin position="547"/>
        <end position="558"/>
    </location>
</feature>
<feature type="compositionally biased region" description="Basic and acidic residues" evidence="1">
    <location>
        <begin position="493"/>
        <end position="506"/>
    </location>
</feature>
<feature type="compositionally biased region" description="Acidic residues" evidence="1">
    <location>
        <begin position="465"/>
        <end position="474"/>
    </location>
</feature>
<feature type="compositionally biased region" description="Basic and acidic residues" evidence="1">
    <location>
        <begin position="332"/>
        <end position="351"/>
    </location>
</feature>
<keyword evidence="3" id="KW-1185">Reference proteome</keyword>
<sequence>MAVRETPTVVLSETNGPVFADNGEESNQIWEYPWATDIMRQHSRNWTLAGDSGLLNFLQDFSQRMISTTHEMEKTVDGLLHEAKVTGVRVSNIVNDFTMLSNTQFVENRVYDEEIQEEPIIEPKRTDDQKTKEQREAELIPKITLALKLGLEVVEKAFHHVEVQQESDSEDEEMPENTELVLEVRDPYLHRSLPHIIGSDAFHHDEHVGLLDLLSEEEEKSSVEEYESEASKESESDFEEGKRKEQDWITKEQNTKRLSVSSESSESSKSDSSELFRDREEYISNSSFSISDEDIIKADDKRKKIPEKSAIKSEVEAVRSGTATKQYTNNKIEQKGEEDRNSKNEEELFGKEEEDDLGFSAFETKAGLFAGTGQLFDNDKDEESLFADTKKSLSEEVGEQEEEEKLIGPRKRGNTKSGKKIPVGGISVFGGDEAFFGLQGSLKQTDDSLQTKRTLTASDKPKDIFDDESDEGDDIFGSLGKPSKQTTSGLSKKSTELEKPDTKGLFDGDDEDLFGIKNISSEETLVQQSPQVTVIQSTDKVSRPEPISQSDSVPSNSLFAEETDNDDLFALSQDSKPKTKLSGKHLFDEVVTSVGQKETVKKDISPEQTLSKDEGLFIESVESDLFSAVAKPSSRKNTGGISLFEDEKLFNETNSTSKDKSEETQKSTAVITSPTKKRTTTIVSLFEDDEDEDNDGLFSPVNASKEINTQSVKSKPRSKSMFEDEDILFGGPAKESPEVDLFAVDIPSSEPAQTSSSKIVNSKANSTLTTASRNLDRKLEGSTNKPAGGVALFGGINVLGESVYDQDRSPNKYTIDETCSSDTLETVQETKKAPPLKDTKNISVSFDEPADTSNTLITTNKDRVRIQSKRRPPSRKGRHAAVRHSQIHVDVVDGENGSEELIASLTEENPPISSFLAPPKPVNSGFLKSPSTEEEDIFSVAESPVKSQEQDIFDLFTPSKSSDSASIESGLFGKTSPIISSNLKDSSVQQDAHPPKVGDSRKNDIFAEITSPSVSRINIFSESEPLFSDDGKFSSQLSGEAGFEKDTLSYADKHTSKAEKETSDISVKIDKQTSSKLPQGTTVDIFADTEDDIFLNLPSIKSPKPTISQSSLLFDSDGSDDIFATPPTTTKSKNKPKEIISKKKNILKSDNTVSFVDPLLGEKQDVL</sequence>
<feature type="compositionally biased region" description="Polar residues" evidence="1">
    <location>
        <begin position="321"/>
        <end position="331"/>
    </location>
</feature>
<feature type="region of interest" description="Disordered" evidence="1">
    <location>
        <begin position="982"/>
        <end position="1001"/>
    </location>
</feature>
<feature type="compositionally biased region" description="Polar residues" evidence="1">
    <location>
        <begin position="525"/>
        <end position="539"/>
    </location>
</feature>
<feature type="region of interest" description="Disordered" evidence="1">
    <location>
        <begin position="747"/>
        <end position="787"/>
    </location>
</feature>
<feature type="compositionally biased region" description="Polar residues" evidence="1">
    <location>
        <begin position="701"/>
        <end position="713"/>
    </location>
</feature>
<accession>A0ABM1BH72</accession>
<feature type="domain" description="FAM21/CAPZIP" evidence="2">
    <location>
        <begin position="821"/>
        <end position="897"/>
    </location>
</feature>
<feature type="region of interest" description="Disordered" evidence="1">
    <location>
        <begin position="446"/>
        <end position="510"/>
    </location>
</feature>
<feature type="compositionally biased region" description="Polar residues" evidence="1">
    <location>
        <begin position="750"/>
        <end position="773"/>
    </location>
</feature>
<evidence type="ECO:0000313" key="4">
    <source>
        <dbReference type="RefSeq" id="XP_013781930.1"/>
    </source>
</evidence>
<organism evidence="3 4">
    <name type="scientific">Limulus polyphemus</name>
    <name type="common">Atlantic horseshoe crab</name>
    <dbReference type="NCBI Taxonomy" id="6850"/>
    <lineage>
        <taxon>Eukaryota</taxon>
        <taxon>Metazoa</taxon>
        <taxon>Ecdysozoa</taxon>
        <taxon>Arthropoda</taxon>
        <taxon>Chelicerata</taxon>
        <taxon>Merostomata</taxon>
        <taxon>Xiphosura</taxon>
        <taxon>Limulidae</taxon>
        <taxon>Limulus</taxon>
    </lineage>
</organism>